<protein>
    <submittedName>
        <fullName evidence="2">Uncharacterized protein</fullName>
    </submittedName>
</protein>
<reference evidence="2 3" key="1">
    <citation type="submission" date="2020-07" db="EMBL/GenBank/DDBJ databases">
        <title>Sequencing the genomes of 1000 actinobacteria strains.</title>
        <authorList>
            <person name="Klenk H.-P."/>
        </authorList>
    </citation>
    <scope>NUCLEOTIDE SEQUENCE [LARGE SCALE GENOMIC DNA]</scope>
    <source>
        <strain evidence="2 3">DSM 44442</strain>
    </source>
</reference>
<sequence length="109" mass="12214">MARCVRIDMDAVIEMQNSLVRIVNSFANEDVESPEERAEDIGPGNLVDKAKDYGKDCKKNYERQSEDLNALLKALTPVIESFQETDDELGRSLTDDKACAPPARRDQPV</sequence>
<organism evidence="2 3">
    <name type="scientific">Nocardiopsis aegyptia</name>
    <dbReference type="NCBI Taxonomy" id="220378"/>
    <lineage>
        <taxon>Bacteria</taxon>
        <taxon>Bacillati</taxon>
        <taxon>Actinomycetota</taxon>
        <taxon>Actinomycetes</taxon>
        <taxon>Streptosporangiales</taxon>
        <taxon>Nocardiopsidaceae</taxon>
        <taxon>Nocardiopsis</taxon>
    </lineage>
</organism>
<dbReference type="EMBL" id="JACCFS010000001">
    <property type="protein sequence ID" value="NYJ35661.1"/>
    <property type="molecule type" value="Genomic_DNA"/>
</dbReference>
<dbReference type="Proteomes" id="UP000572051">
    <property type="component" value="Unassembled WGS sequence"/>
</dbReference>
<dbReference type="RefSeq" id="WP_179824959.1">
    <property type="nucleotide sequence ID" value="NZ_JACCFS010000001.1"/>
</dbReference>
<accession>A0A7Z0EQ52</accession>
<feature type="compositionally biased region" description="Basic and acidic residues" evidence="1">
    <location>
        <begin position="88"/>
        <end position="109"/>
    </location>
</feature>
<name>A0A7Z0EQ52_9ACTN</name>
<dbReference type="AlphaFoldDB" id="A0A7Z0EQ52"/>
<feature type="region of interest" description="Disordered" evidence="1">
    <location>
        <begin position="85"/>
        <end position="109"/>
    </location>
</feature>
<comment type="caution">
    <text evidence="2">The sequence shown here is derived from an EMBL/GenBank/DDBJ whole genome shotgun (WGS) entry which is preliminary data.</text>
</comment>
<keyword evidence="3" id="KW-1185">Reference proteome</keyword>
<evidence type="ECO:0000313" key="2">
    <source>
        <dbReference type="EMBL" id="NYJ35661.1"/>
    </source>
</evidence>
<evidence type="ECO:0000313" key="3">
    <source>
        <dbReference type="Proteomes" id="UP000572051"/>
    </source>
</evidence>
<gene>
    <name evidence="2" type="ORF">HNR10_003542</name>
</gene>
<proteinExistence type="predicted"/>
<evidence type="ECO:0000256" key="1">
    <source>
        <dbReference type="SAM" id="MobiDB-lite"/>
    </source>
</evidence>